<dbReference type="EMBL" id="FNVA01000001">
    <property type="protein sequence ID" value="SEF62656.1"/>
    <property type="molecule type" value="Genomic_DNA"/>
</dbReference>
<dbReference type="RefSeq" id="WP_103931532.1">
    <property type="nucleotide sequence ID" value="NZ_FNVA01000001.1"/>
</dbReference>
<feature type="compositionally biased region" description="Low complexity" evidence="1">
    <location>
        <begin position="277"/>
        <end position="288"/>
    </location>
</feature>
<proteinExistence type="predicted"/>
<feature type="compositionally biased region" description="Low complexity" evidence="1">
    <location>
        <begin position="44"/>
        <end position="66"/>
    </location>
</feature>
<feature type="region of interest" description="Disordered" evidence="1">
    <location>
        <begin position="122"/>
        <end position="156"/>
    </location>
</feature>
<sequence>MNVAHLVDTATTATSTSTSSTTSVPAASQNTTSFAQSLAQASEQMNSSTSNGMSGSKNSSQSSSSKKSSDPKTDNVSSLAADAVTAAQLALPALGFTPLALPVAPLAKDASAAIQGIGSASTGTDTGAAANAGAPSTTAASTPSTPSTPAASASPTMTAAEIASLLNQVAGSATNGAGAPDQQLLSQIKVQLDKALQQAGPAQPASPAGSAVVAGAAGSATSPVFPAMTIPVTTPVSFQAAVTTKAQQGIATQAAVKPGMVASQSSDSAVTAHVATSGSANNSGQGSQDDSSAKQGHKGAASTDATTGNSNSNVSAVVTAGNDTAGFRAAMAANNGAISVAPASANVTTQQAVSPEAALQTAAAGVHTTQHDDGVTTVSGAVSGSTMPSIQSARLMQSASQSEMRVGLQSAEFGNITIHTSAAGQTVSTQISVEHPELARELAARLPETQTKFGISPNVEVRISNHQQFSAGTGSNGSSASQDQQAYRQAASTTTTGTSASNSATDAFVSAAAVTRISNQTLASTSNRLDIRA</sequence>
<accession>A0A1H5TIR8</accession>
<evidence type="ECO:0008006" key="4">
    <source>
        <dbReference type="Google" id="ProtNLM"/>
    </source>
</evidence>
<evidence type="ECO:0000313" key="3">
    <source>
        <dbReference type="Proteomes" id="UP000236728"/>
    </source>
</evidence>
<evidence type="ECO:0000256" key="1">
    <source>
        <dbReference type="SAM" id="MobiDB-lite"/>
    </source>
</evidence>
<feature type="compositionally biased region" description="Low complexity" evidence="1">
    <location>
        <begin position="470"/>
        <end position="481"/>
    </location>
</feature>
<feature type="region of interest" description="Disordered" evidence="1">
    <location>
        <begin position="272"/>
        <end position="312"/>
    </location>
</feature>
<keyword evidence="3" id="KW-1185">Reference proteome</keyword>
<organism evidence="2 3">
    <name type="scientific">Bryocella elongata</name>
    <dbReference type="NCBI Taxonomy" id="863522"/>
    <lineage>
        <taxon>Bacteria</taxon>
        <taxon>Pseudomonadati</taxon>
        <taxon>Acidobacteriota</taxon>
        <taxon>Terriglobia</taxon>
        <taxon>Terriglobales</taxon>
        <taxon>Acidobacteriaceae</taxon>
        <taxon>Bryocella</taxon>
    </lineage>
</organism>
<name>A0A1H5TIR8_9BACT</name>
<dbReference type="AlphaFoldDB" id="A0A1H5TIR8"/>
<dbReference type="Proteomes" id="UP000236728">
    <property type="component" value="Unassembled WGS sequence"/>
</dbReference>
<feature type="region of interest" description="Disordered" evidence="1">
    <location>
        <begin position="1"/>
        <end position="75"/>
    </location>
</feature>
<gene>
    <name evidence="2" type="ORF">SAMN05421819_0627</name>
</gene>
<dbReference type="OrthoDB" id="123548at2"/>
<feature type="compositionally biased region" description="Polar residues" evidence="1">
    <location>
        <begin position="303"/>
        <end position="312"/>
    </location>
</feature>
<feature type="compositionally biased region" description="Polar residues" evidence="1">
    <location>
        <begin position="24"/>
        <end position="43"/>
    </location>
</feature>
<feature type="compositionally biased region" description="Low complexity" evidence="1">
    <location>
        <begin position="490"/>
        <end position="501"/>
    </location>
</feature>
<feature type="region of interest" description="Disordered" evidence="1">
    <location>
        <begin position="469"/>
        <end position="501"/>
    </location>
</feature>
<reference evidence="2 3" key="1">
    <citation type="submission" date="2016-10" db="EMBL/GenBank/DDBJ databases">
        <authorList>
            <person name="de Groot N.N."/>
        </authorList>
    </citation>
    <scope>NUCLEOTIDE SEQUENCE [LARGE SCALE GENOMIC DNA]</scope>
    <source>
        <strain evidence="2 3">DSM 22489</strain>
    </source>
</reference>
<feature type="compositionally biased region" description="Low complexity" evidence="1">
    <location>
        <begin position="9"/>
        <end position="23"/>
    </location>
</feature>
<evidence type="ECO:0000313" key="2">
    <source>
        <dbReference type="EMBL" id="SEF62656.1"/>
    </source>
</evidence>
<protein>
    <recommendedName>
        <fullName evidence="4">Flagellar hook-length control protein FliK</fullName>
    </recommendedName>
</protein>